<comment type="catalytic activity">
    <reaction evidence="9">
        <text>taurodeoxycholate + H2O = deoxycholate + taurine</text>
        <dbReference type="Rhea" id="RHEA:47556"/>
        <dbReference type="ChEBI" id="CHEBI:15377"/>
        <dbReference type="ChEBI" id="CHEBI:23614"/>
        <dbReference type="ChEBI" id="CHEBI:36261"/>
        <dbReference type="ChEBI" id="CHEBI:507393"/>
    </reaction>
    <physiologicalReaction direction="left-to-right" evidence="9">
        <dbReference type="Rhea" id="RHEA:47557"/>
    </physiologicalReaction>
</comment>
<dbReference type="InterPro" id="IPR047711">
    <property type="entry name" value="CBAH"/>
</dbReference>
<evidence type="ECO:0000313" key="12">
    <source>
        <dbReference type="Proteomes" id="UP000051291"/>
    </source>
</evidence>
<evidence type="ECO:0000256" key="6">
    <source>
        <dbReference type="ARBA" id="ARBA00044804"/>
    </source>
</evidence>
<comment type="pathway">
    <text evidence="1">Lipid metabolism; bile acid biosynthesis.</text>
</comment>
<dbReference type="GO" id="GO:0045302">
    <property type="term" value="F:choloylglycine hydrolase activity"/>
    <property type="evidence" value="ECO:0007669"/>
    <property type="project" value="UniProtKB-EC"/>
</dbReference>
<comment type="catalytic activity">
    <reaction evidence="8">
        <text>cholate + taurine = taurocholate + H2O</text>
        <dbReference type="Rhea" id="RHEA:47108"/>
        <dbReference type="ChEBI" id="CHEBI:15377"/>
        <dbReference type="ChEBI" id="CHEBI:29747"/>
        <dbReference type="ChEBI" id="CHEBI:36257"/>
        <dbReference type="ChEBI" id="CHEBI:507393"/>
    </reaction>
    <physiologicalReaction direction="right-to-left" evidence="8">
        <dbReference type="Rhea" id="RHEA:47110"/>
    </physiologicalReaction>
</comment>
<keyword evidence="3 11" id="KW-0378">Hydrolase</keyword>
<dbReference type="InterPro" id="IPR029132">
    <property type="entry name" value="CBAH/NAAA_C"/>
</dbReference>
<dbReference type="EC" id="3.5.1.24" evidence="5"/>
<dbReference type="EMBL" id="AYYZ01000030">
    <property type="protein sequence ID" value="KRM51566.1"/>
    <property type="molecule type" value="Genomic_DNA"/>
</dbReference>
<name>A0A0R1Z9U8_9LACO</name>
<dbReference type="PATRIC" id="fig|1423820.4.peg.1402"/>
<organism evidence="11 12">
    <name type="scientific">Ligilactobacillus araffinosus DSM 20653</name>
    <dbReference type="NCBI Taxonomy" id="1423820"/>
    <lineage>
        <taxon>Bacteria</taxon>
        <taxon>Bacillati</taxon>
        <taxon>Bacillota</taxon>
        <taxon>Bacilli</taxon>
        <taxon>Lactobacillales</taxon>
        <taxon>Lactobacillaceae</taxon>
        <taxon>Ligilactobacillus</taxon>
    </lineage>
</organism>
<dbReference type="RefSeq" id="WP_057907200.1">
    <property type="nucleotide sequence ID" value="NZ_AYYZ01000030.1"/>
</dbReference>
<dbReference type="Proteomes" id="UP000051291">
    <property type="component" value="Unassembled WGS sequence"/>
</dbReference>
<comment type="caution">
    <text evidence="11">The sequence shown here is derived from an EMBL/GenBank/DDBJ whole genome shotgun (WGS) entry which is preliminary data.</text>
</comment>
<keyword evidence="4" id="KW-0443">Lipid metabolism</keyword>
<evidence type="ECO:0000259" key="10">
    <source>
        <dbReference type="Pfam" id="PF02275"/>
    </source>
</evidence>
<dbReference type="CDD" id="cd00542">
    <property type="entry name" value="Ntn_PVA"/>
    <property type="match status" value="1"/>
</dbReference>
<dbReference type="STRING" id="1423820.FC64_GL001376"/>
<dbReference type="Gene3D" id="3.60.60.10">
    <property type="entry name" value="Penicillin V Acylase, Chain A"/>
    <property type="match status" value="1"/>
</dbReference>
<dbReference type="AlphaFoldDB" id="A0A0R1Z9U8"/>
<evidence type="ECO:0000313" key="11">
    <source>
        <dbReference type="EMBL" id="KRM51566.1"/>
    </source>
</evidence>
<feature type="domain" description="Choloylglycine hydrolase/NAAA C-terminal" evidence="10">
    <location>
        <begin position="2"/>
        <end position="306"/>
    </location>
</feature>
<sequence>MCTGIKFTDTNQNMYFGRNLDYGINFGEKPIVAPIGYEMNYRHLPKQTFSKPIVGMGLDVNNYPLLFEGNTKSLCMAGLMFPNNAYYNPEVVDGKYNITSFEFIPWVLENFDTVKEVRDVIAEKVNIVADAFSEQLQPSPLHWLISDKNDSIVVEQTKDGMHVYDNDVDVLTNNPEFPWHMQNLNNYVNLTPNDHHESTWDQHQITPQGVGTGSLGLPGDGTPQSRFVKVAYLNANYPQPTNELEGMSRLFNILKSVAIPYGSVVNNEGQKEYTMYSCCYSQASETYYYNWFNDVNIHQVKLNDELTHGDKIKTFDK</sequence>
<evidence type="ECO:0000256" key="7">
    <source>
        <dbReference type="ARBA" id="ARBA00044806"/>
    </source>
</evidence>
<dbReference type="NCBIfam" id="NF038245">
    <property type="entry name" value="bile_salt_hydro"/>
    <property type="match status" value="1"/>
</dbReference>
<reference evidence="11 12" key="1">
    <citation type="journal article" date="2015" name="Genome Announc.">
        <title>Expanding the biotechnology potential of lactobacilli through comparative genomics of 213 strains and associated genera.</title>
        <authorList>
            <person name="Sun Z."/>
            <person name="Harris H.M."/>
            <person name="McCann A."/>
            <person name="Guo C."/>
            <person name="Argimon S."/>
            <person name="Zhang W."/>
            <person name="Yang X."/>
            <person name="Jeffery I.B."/>
            <person name="Cooney J.C."/>
            <person name="Kagawa T.F."/>
            <person name="Liu W."/>
            <person name="Song Y."/>
            <person name="Salvetti E."/>
            <person name="Wrobel A."/>
            <person name="Rasinkangas P."/>
            <person name="Parkhill J."/>
            <person name="Rea M.C."/>
            <person name="O'Sullivan O."/>
            <person name="Ritari J."/>
            <person name="Douillard F.P."/>
            <person name="Paul Ross R."/>
            <person name="Yang R."/>
            <person name="Briner A.E."/>
            <person name="Felis G.E."/>
            <person name="de Vos W.M."/>
            <person name="Barrangou R."/>
            <person name="Klaenhammer T.R."/>
            <person name="Caufield P.W."/>
            <person name="Cui Y."/>
            <person name="Zhang H."/>
            <person name="O'Toole P.W."/>
        </authorList>
    </citation>
    <scope>NUCLEOTIDE SEQUENCE [LARGE SCALE GENOMIC DNA]</scope>
    <source>
        <strain evidence="11 12">DSM 20653</strain>
    </source>
</reference>
<evidence type="ECO:0000256" key="8">
    <source>
        <dbReference type="ARBA" id="ARBA00047285"/>
    </source>
</evidence>
<comment type="similarity">
    <text evidence="2">Belongs to the peptidase C59 family.</text>
</comment>
<protein>
    <recommendedName>
        <fullName evidence="5">choloylglycine hydrolase</fullName>
        <ecNumber evidence="5">3.5.1.24</ecNumber>
    </recommendedName>
    <alternativeName>
        <fullName evidence="6">Bile salt hydrolase</fullName>
    </alternativeName>
    <alternativeName>
        <fullName evidence="7">Choloylglycine hydrolase</fullName>
    </alternativeName>
</protein>
<dbReference type="Pfam" id="PF02275">
    <property type="entry name" value="CBAH"/>
    <property type="match status" value="1"/>
</dbReference>
<dbReference type="InterPro" id="IPR052193">
    <property type="entry name" value="Peptidase_C59"/>
</dbReference>
<evidence type="ECO:0000256" key="4">
    <source>
        <dbReference type="ARBA" id="ARBA00023098"/>
    </source>
</evidence>
<dbReference type="InterPro" id="IPR029055">
    <property type="entry name" value="Ntn_hydrolases_N"/>
</dbReference>
<dbReference type="PANTHER" id="PTHR35527">
    <property type="entry name" value="CHOLOYLGLYCINE HYDROLASE"/>
    <property type="match status" value="1"/>
</dbReference>
<dbReference type="PANTHER" id="PTHR35527:SF2">
    <property type="entry name" value="HYDROLASE"/>
    <property type="match status" value="1"/>
</dbReference>
<dbReference type="SUPFAM" id="SSF56235">
    <property type="entry name" value="N-terminal nucleophile aminohydrolases (Ntn hydrolases)"/>
    <property type="match status" value="1"/>
</dbReference>
<evidence type="ECO:0000256" key="9">
    <source>
        <dbReference type="ARBA" id="ARBA00048897"/>
    </source>
</evidence>
<evidence type="ECO:0000256" key="3">
    <source>
        <dbReference type="ARBA" id="ARBA00022801"/>
    </source>
</evidence>
<proteinExistence type="inferred from homology"/>
<evidence type="ECO:0000256" key="5">
    <source>
        <dbReference type="ARBA" id="ARBA00044769"/>
    </source>
</evidence>
<accession>A0A0R1Z9U8</accession>
<evidence type="ECO:0000256" key="2">
    <source>
        <dbReference type="ARBA" id="ARBA00006625"/>
    </source>
</evidence>
<evidence type="ECO:0000256" key="1">
    <source>
        <dbReference type="ARBA" id="ARBA00004860"/>
    </source>
</evidence>
<gene>
    <name evidence="11" type="ORF">FC64_GL001376</name>
</gene>
<keyword evidence="12" id="KW-1185">Reference proteome</keyword>
<dbReference type="GO" id="GO:0006629">
    <property type="term" value="P:lipid metabolic process"/>
    <property type="evidence" value="ECO:0007669"/>
    <property type="project" value="UniProtKB-KW"/>
</dbReference>